<protein>
    <submittedName>
        <fullName evidence="1">Uncharacterized protein</fullName>
    </submittedName>
</protein>
<evidence type="ECO:0000313" key="2">
    <source>
        <dbReference type="Proteomes" id="UP001233999"/>
    </source>
</evidence>
<evidence type="ECO:0000313" key="1">
    <source>
        <dbReference type="EMBL" id="KAJ9593529.1"/>
    </source>
</evidence>
<sequence>AYCVETSKEAGLINLYRLLSYGSELNEVFTHLTVSANGSVIAVSDANGRVYIVNIQDVFYVANLQEERWDCGGSIMSTSSGTSYTSTRTVSSLLRIQPTGSV</sequence>
<feature type="non-terminal residue" evidence="1">
    <location>
        <position position="102"/>
    </location>
</feature>
<organism evidence="1 2">
    <name type="scientific">Diploptera punctata</name>
    <name type="common">Pacific beetle cockroach</name>
    <dbReference type="NCBI Taxonomy" id="6984"/>
    <lineage>
        <taxon>Eukaryota</taxon>
        <taxon>Metazoa</taxon>
        <taxon>Ecdysozoa</taxon>
        <taxon>Arthropoda</taxon>
        <taxon>Hexapoda</taxon>
        <taxon>Insecta</taxon>
        <taxon>Pterygota</taxon>
        <taxon>Neoptera</taxon>
        <taxon>Polyneoptera</taxon>
        <taxon>Dictyoptera</taxon>
        <taxon>Blattodea</taxon>
        <taxon>Blaberoidea</taxon>
        <taxon>Blaberidae</taxon>
        <taxon>Diplopterinae</taxon>
        <taxon>Diploptera</taxon>
    </lineage>
</organism>
<keyword evidence="2" id="KW-1185">Reference proteome</keyword>
<reference evidence="1" key="1">
    <citation type="journal article" date="2023" name="IScience">
        <title>Live-bearing cockroach genome reveals convergent evolutionary mechanisms linked to viviparity in insects and beyond.</title>
        <authorList>
            <person name="Fouks B."/>
            <person name="Harrison M.C."/>
            <person name="Mikhailova A.A."/>
            <person name="Marchal E."/>
            <person name="English S."/>
            <person name="Carruthers M."/>
            <person name="Jennings E.C."/>
            <person name="Chiamaka E.L."/>
            <person name="Frigard R.A."/>
            <person name="Pippel M."/>
            <person name="Attardo G.M."/>
            <person name="Benoit J.B."/>
            <person name="Bornberg-Bauer E."/>
            <person name="Tobe S.S."/>
        </authorList>
    </citation>
    <scope>NUCLEOTIDE SEQUENCE</scope>
    <source>
        <strain evidence="1">Stay&amp;Tobe</strain>
    </source>
</reference>
<dbReference type="EMBL" id="JASPKZ010003432">
    <property type="protein sequence ID" value="KAJ9593529.1"/>
    <property type="molecule type" value="Genomic_DNA"/>
</dbReference>
<dbReference type="AlphaFoldDB" id="A0AAD8A6U4"/>
<comment type="caution">
    <text evidence="1">The sequence shown here is derived from an EMBL/GenBank/DDBJ whole genome shotgun (WGS) entry which is preliminary data.</text>
</comment>
<reference evidence="1" key="2">
    <citation type="submission" date="2023-05" db="EMBL/GenBank/DDBJ databases">
        <authorList>
            <person name="Fouks B."/>
        </authorList>
    </citation>
    <scope>NUCLEOTIDE SEQUENCE</scope>
    <source>
        <strain evidence="1">Stay&amp;Tobe</strain>
        <tissue evidence="1">Testes</tissue>
    </source>
</reference>
<proteinExistence type="predicted"/>
<name>A0AAD8A6U4_DIPPU</name>
<dbReference type="Proteomes" id="UP001233999">
    <property type="component" value="Unassembled WGS sequence"/>
</dbReference>
<gene>
    <name evidence="1" type="ORF">L9F63_014922</name>
</gene>
<accession>A0AAD8A6U4</accession>